<dbReference type="InterPro" id="IPR051621">
    <property type="entry name" value="T2SS_protein_J"/>
</dbReference>
<dbReference type="PANTHER" id="PTHR39583">
    <property type="entry name" value="TYPE II SECRETION SYSTEM PROTEIN J-RELATED"/>
    <property type="match status" value="1"/>
</dbReference>
<dbReference type="OrthoDB" id="5730913at2"/>
<evidence type="ECO:0000256" key="2">
    <source>
        <dbReference type="ARBA" id="ARBA00021549"/>
    </source>
</evidence>
<evidence type="ECO:0000256" key="7">
    <source>
        <dbReference type="ARBA" id="ARBA00022989"/>
    </source>
</evidence>
<evidence type="ECO:0000256" key="9">
    <source>
        <dbReference type="ARBA" id="ARBA00030775"/>
    </source>
</evidence>
<evidence type="ECO:0000313" key="11">
    <source>
        <dbReference type="EMBL" id="EFP96905.1"/>
    </source>
</evidence>
<dbReference type="InterPro" id="IPR049875">
    <property type="entry name" value="TypeII_GspH"/>
</dbReference>
<evidence type="ECO:0000313" key="12">
    <source>
        <dbReference type="Proteomes" id="UP000002943"/>
    </source>
</evidence>
<evidence type="ECO:0000256" key="1">
    <source>
        <dbReference type="ARBA" id="ARBA00004377"/>
    </source>
</evidence>
<evidence type="ECO:0000256" key="4">
    <source>
        <dbReference type="ARBA" id="ARBA00022481"/>
    </source>
</evidence>
<name>E3BIX9_9VIBR</name>
<dbReference type="InterPro" id="IPR012902">
    <property type="entry name" value="N_methyl_site"/>
</dbReference>
<dbReference type="InterPro" id="IPR002416">
    <property type="entry name" value="T2SS_protein-GspH"/>
</dbReference>
<keyword evidence="12" id="KW-1185">Reference proteome</keyword>
<dbReference type="Proteomes" id="UP000002943">
    <property type="component" value="Unassembled WGS sequence"/>
</dbReference>
<dbReference type="STRING" id="796620.VIBC2010_19845"/>
<dbReference type="Gene3D" id="3.55.40.10">
    <property type="entry name" value="minor pseudopilin epsh domain"/>
    <property type="match status" value="1"/>
</dbReference>
<dbReference type="AlphaFoldDB" id="E3BIX9"/>
<dbReference type="PRINTS" id="PR00885">
    <property type="entry name" value="BCTERIALGSPH"/>
</dbReference>
<organism evidence="11 12">
    <name type="scientific">Vibrio caribbeanicus ATCC BAA-2122</name>
    <dbReference type="NCBI Taxonomy" id="796620"/>
    <lineage>
        <taxon>Bacteria</taxon>
        <taxon>Pseudomonadati</taxon>
        <taxon>Pseudomonadota</taxon>
        <taxon>Gammaproteobacteria</taxon>
        <taxon>Vibrionales</taxon>
        <taxon>Vibrionaceae</taxon>
        <taxon>Vibrio</taxon>
    </lineage>
</organism>
<dbReference type="NCBIfam" id="TIGR01708">
    <property type="entry name" value="typeII_sec_gspH"/>
    <property type="match status" value="1"/>
</dbReference>
<dbReference type="Pfam" id="PF07963">
    <property type="entry name" value="N_methyl"/>
    <property type="match status" value="1"/>
</dbReference>
<protein>
    <recommendedName>
        <fullName evidence="2">Type II secretion system protein H</fullName>
    </recommendedName>
    <alternativeName>
        <fullName evidence="9">General secretion pathway protein H</fullName>
    </alternativeName>
</protein>
<dbReference type="GO" id="GO:0015627">
    <property type="term" value="C:type II protein secretion system complex"/>
    <property type="evidence" value="ECO:0007669"/>
    <property type="project" value="InterPro"/>
</dbReference>
<reference evidence="11 12" key="1">
    <citation type="journal article" date="2012" name="Int. J. Syst. Evol. Microbiol.">
        <title>Vibrio caribbeanicus sp. nov., isolated from the marine sponge Scleritoderma cyanea.</title>
        <authorList>
            <person name="Hoffmann M."/>
            <person name="Monday S.R."/>
            <person name="Allard M.W."/>
            <person name="Strain E.A."/>
            <person name="Whittaker P."/>
            <person name="Naum M."/>
            <person name="McCarthy P.J."/>
            <person name="Lopez J.V."/>
            <person name="Fischer M."/>
            <person name="Brown E.W."/>
        </authorList>
    </citation>
    <scope>NUCLEOTIDE SEQUENCE [LARGE SCALE GENOMIC DNA]</scope>
    <source>
        <strain evidence="11 12">ATCC BAA-2122</strain>
    </source>
</reference>
<dbReference type="SUPFAM" id="SSF54523">
    <property type="entry name" value="Pili subunits"/>
    <property type="match status" value="1"/>
</dbReference>
<dbReference type="NCBIfam" id="TIGR02532">
    <property type="entry name" value="IV_pilin_GFxxxE"/>
    <property type="match status" value="1"/>
</dbReference>
<dbReference type="GO" id="GO:0015628">
    <property type="term" value="P:protein secretion by the type II secretion system"/>
    <property type="evidence" value="ECO:0007669"/>
    <property type="project" value="InterPro"/>
</dbReference>
<keyword evidence="3" id="KW-1003">Cell membrane</keyword>
<keyword evidence="6 10" id="KW-0812">Transmembrane</keyword>
<proteinExistence type="predicted"/>
<feature type="transmembrane region" description="Helical" evidence="10">
    <location>
        <begin position="16"/>
        <end position="37"/>
    </location>
</feature>
<dbReference type="eggNOG" id="COG2165">
    <property type="taxonomic scope" value="Bacteria"/>
</dbReference>
<keyword evidence="7 10" id="KW-1133">Transmembrane helix</keyword>
<evidence type="ECO:0000256" key="6">
    <source>
        <dbReference type="ARBA" id="ARBA00022692"/>
    </source>
</evidence>
<dbReference type="PANTHER" id="PTHR39583:SF2">
    <property type="entry name" value="TYPE II SECRETION SYSTEM PROTEIN J"/>
    <property type="match status" value="1"/>
</dbReference>
<keyword evidence="4" id="KW-0488">Methylation</keyword>
<dbReference type="RefSeq" id="WP_009600966.1">
    <property type="nucleotide sequence ID" value="NZ_AEIU01000068.1"/>
</dbReference>
<gene>
    <name evidence="11" type="ORF">VIBC2010_19845</name>
</gene>
<dbReference type="EMBL" id="AEIU01000068">
    <property type="protein sequence ID" value="EFP96905.1"/>
    <property type="molecule type" value="Genomic_DNA"/>
</dbReference>
<keyword evidence="5" id="KW-0997">Cell inner membrane</keyword>
<evidence type="ECO:0000256" key="10">
    <source>
        <dbReference type="SAM" id="Phobius"/>
    </source>
</evidence>
<dbReference type="GO" id="GO:0005886">
    <property type="term" value="C:plasma membrane"/>
    <property type="evidence" value="ECO:0007669"/>
    <property type="project" value="UniProtKB-SubCell"/>
</dbReference>
<accession>E3BIX9</accession>
<evidence type="ECO:0000256" key="5">
    <source>
        <dbReference type="ARBA" id="ARBA00022519"/>
    </source>
</evidence>
<keyword evidence="8 10" id="KW-0472">Membrane</keyword>
<dbReference type="InterPro" id="IPR045584">
    <property type="entry name" value="Pilin-like"/>
</dbReference>
<evidence type="ECO:0000256" key="3">
    <source>
        <dbReference type="ARBA" id="ARBA00022475"/>
    </source>
</evidence>
<evidence type="ECO:0000256" key="8">
    <source>
        <dbReference type="ARBA" id="ARBA00023136"/>
    </source>
</evidence>
<comment type="subcellular location">
    <subcellularLocation>
        <location evidence="1">Cell inner membrane</location>
        <topology evidence="1">Single-pass membrane protein</topology>
    </subcellularLocation>
</comment>
<sequence>MLPQTFIVRRDNGFTLLEILLVLLLVSLASVAVISTLPNRAEDNAKKYAQALFHRVQLLNEEAMLSGRDYGLHINEKKALYDLMYLDSKGWQRFDKQDMPGQTKLPDNLSIVLTLGGDVWGNKERLFNPTSLFDEEMFAELEKEKALPPPQIFIVSSGEVTPFSLSIHSQGKSEPVDAWRVVAKENGQIILLKPGEVDEQAK</sequence>
<comment type="caution">
    <text evidence="11">The sequence shown here is derived from an EMBL/GenBank/DDBJ whole genome shotgun (WGS) entry which is preliminary data.</text>
</comment>